<keyword evidence="6" id="KW-0479">Metal-binding</keyword>
<keyword evidence="12 15" id="KW-0472">Membrane</keyword>
<dbReference type="GO" id="GO:0009535">
    <property type="term" value="C:chloroplast thylakoid membrane"/>
    <property type="evidence" value="ECO:0007669"/>
    <property type="project" value="UniProtKB-SubCell"/>
</dbReference>
<evidence type="ECO:0000256" key="13">
    <source>
        <dbReference type="RuleBase" id="RU004349"/>
    </source>
</evidence>
<keyword evidence="19" id="KW-1185">Reference proteome</keyword>
<evidence type="ECO:0000256" key="1">
    <source>
        <dbReference type="ARBA" id="ARBA00004127"/>
    </source>
</evidence>
<feature type="compositionally biased region" description="Polar residues" evidence="14">
    <location>
        <begin position="589"/>
        <end position="600"/>
    </location>
</feature>
<evidence type="ECO:0000259" key="16">
    <source>
        <dbReference type="Pfam" id="PF02892"/>
    </source>
</evidence>
<feature type="domain" description="BED-type" evidence="16">
    <location>
        <begin position="622"/>
        <end position="666"/>
    </location>
</feature>
<feature type="region of interest" description="Disordered" evidence="14">
    <location>
        <begin position="568"/>
        <end position="616"/>
    </location>
</feature>
<evidence type="ECO:0000256" key="10">
    <source>
        <dbReference type="ARBA" id="ARBA00022989"/>
    </source>
</evidence>
<evidence type="ECO:0000256" key="3">
    <source>
        <dbReference type="ARBA" id="ARBA00005751"/>
    </source>
</evidence>
<feature type="transmembrane region" description="Helical" evidence="15">
    <location>
        <begin position="214"/>
        <end position="234"/>
    </location>
</feature>
<dbReference type="AlphaFoldDB" id="A0AA88WHS1"/>
<feature type="transmembrane region" description="Helical" evidence="15">
    <location>
        <begin position="90"/>
        <end position="111"/>
    </location>
</feature>
<dbReference type="InterPro" id="IPR019561">
    <property type="entry name" value="Translocon_Sec61/SecY_plug_dom"/>
</dbReference>
<sequence length="824" mass="92408">MDLIHVGRIIYHRKMGGGFRVLHLVRPFLSFLPEVQSADRKVPFREKVIYTVLSLFIFLVCSQFPLYGIHSTTGADPFYWMRVILASNRGTVMELGITPIVTSGLVMQLLAGSKIIEVDNNKLLGILIAVDEAVSYVLSGMYSSVGQLGVGNAILIIIQLCFAARISFGKHLVQPQLTVGVELNLKVLLSLCVHLLITRTDKVRALREAFYRQNLPNVTNLLATVLVFLIVIYFQGRPTTINSGCGAEFEGAVIALFHLLLTRTDKVRELRESFYRQNLPNVTNLLATVLVFLIVIYFQGFRVVLPVRSKNARGQQGSYPIKLFYTSHMPIILQSMVSNHYIISQVLDIYPGPYKFSPFSSFFLASILADVAANPFHALFYIVFMLSACALFSKTWMKYQAYQLETRLSSFKVISCITCCLSDDYREQQMVMPGHWESNLQKELNRHIPTAAAFGVFEILFSLILGQVCNRSAAAAQPFPSVSATPASCFAQPPRSSFSFSHSLHHGLTPSADCRSAAQPFILFLGDSGQPFRPATALLLLLLSLSPSLPLPTQDEYIDKIMSSNEISSSPIAPSPVQTPRATLEDQSSHPSTPNTSMGVSGSEPIDLESGPDELNNDNLKSAVWTHFERKKNGGDVTATCIHCQKTLGAKPKNGTTHLRTHLDRCKRLRQPDVRQKLLTGIMGKANTKPELGNYTFDQEFARKELGSMIILHEYPLSIVDHVGFRRYSSALQPLFKVPTRNTIKNDIMKIYDHERVQTMKLLEEVRSRIAITTDLWTSDNQKKGFMAVTSHFIDEDFVLQSRLLRSPYDREEQLRSLMGYFDR</sequence>
<dbReference type="EMBL" id="JAVXUP010000499">
    <property type="protein sequence ID" value="KAK3026494.1"/>
    <property type="molecule type" value="Genomic_DNA"/>
</dbReference>
<dbReference type="PANTHER" id="PTHR10906">
    <property type="entry name" value="SECY/SEC61-ALPHA FAMILY MEMBER"/>
    <property type="match status" value="1"/>
</dbReference>
<reference evidence="18" key="1">
    <citation type="submission" date="2022-12" db="EMBL/GenBank/DDBJ databases">
        <title>Draft genome assemblies for two species of Escallonia (Escalloniales).</title>
        <authorList>
            <person name="Chanderbali A."/>
            <person name="Dervinis C."/>
            <person name="Anghel I."/>
            <person name="Soltis D."/>
            <person name="Soltis P."/>
            <person name="Zapata F."/>
        </authorList>
    </citation>
    <scope>NUCLEOTIDE SEQUENCE</scope>
    <source>
        <strain evidence="18">UCBG64.0493</strain>
        <tissue evidence="18">Leaf</tissue>
    </source>
</reference>
<dbReference type="PROSITE" id="PS00755">
    <property type="entry name" value="SECY_1"/>
    <property type="match status" value="1"/>
</dbReference>
<proteinExistence type="inferred from homology"/>
<dbReference type="Pfam" id="PF02892">
    <property type="entry name" value="zf-BED"/>
    <property type="match status" value="1"/>
</dbReference>
<feature type="domain" description="Translocon Sec61/SecY plug" evidence="17">
    <location>
        <begin position="56"/>
        <end position="90"/>
    </location>
</feature>
<keyword evidence="8" id="KW-0862">Zinc</keyword>
<organism evidence="18 19">
    <name type="scientific">Escallonia herrerae</name>
    <dbReference type="NCBI Taxonomy" id="1293975"/>
    <lineage>
        <taxon>Eukaryota</taxon>
        <taxon>Viridiplantae</taxon>
        <taxon>Streptophyta</taxon>
        <taxon>Embryophyta</taxon>
        <taxon>Tracheophyta</taxon>
        <taxon>Spermatophyta</taxon>
        <taxon>Magnoliopsida</taxon>
        <taxon>eudicotyledons</taxon>
        <taxon>Gunneridae</taxon>
        <taxon>Pentapetalae</taxon>
        <taxon>asterids</taxon>
        <taxon>campanulids</taxon>
        <taxon>Escalloniales</taxon>
        <taxon>Escalloniaceae</taxon>
        <taxon>Escallonia</taxon>
    </lineage>
</organism>
<dbReference type="Pfam" id="PF00344">
    <property type="entry name" value="SecY"/>
    <property type="match status" value="1"/>
</dbReference>
<dbReference type="InterPro" id="IPR012337">
    <property type="entry name" value="RNaseH-like_sf"/>
</dbReference>
<feature type="transmembrane region" description="Helical" evidence="15">
    <location>
        <begin position="378"/>
        <end position="397"/>
    </location>
</feature>
<protein>
    <recommendedName>
        <fullName evidence="20">BED-type domain-containing protein</fullName>
    </recommendedName>
</protein>
<evidence type="ECO:0000256" key="6">
    <source>
        <dbReference type="ARBA" id="ARBA00022723"/>
    </source>
</evidence>
<keyword evidence="11" id="KW-0811">Translocation</keyword>
<feature type="transmembrane region" description="Helical" evidence="15">
    <location>
        <begin position="240"/>
        <end position="261"/>
    </location>
</feature>
<evidence type="ECO:0000256" key="5">
    <source>
        <dbReference type="ARBA" id="ARBA00022692"/>
    </source>
</evidence>
<evidence type="ECO:0000313" key="19">
    <source>
        <dbReference type="Proteomes" id="UP001188597"/>
    </source>
</evidence>
<feature type="transmembrane region" description="Helical" evidence="15">
    <location>
        <begin position="48"/>
        <end position="70"/>
    </location>
</feature>
<dbReference type="SMART" id="SM00614">
    <property type="entry name" value="ZnF_BED"/>
    <property type="match status" value="1"/>
</dbReference>
<evidence type="ECO:0000259" key="17">
    <source>
        <dbReference type="Pfam" id="PF10559"/>
    </source>
</evidence>
<dbReference type="GO" id="GO:0012505">
    <property type="term" value="C:endomembrane system"/>
    <property type="evidence" value="ECO:0007669"/>
    <property type="project" value="UniProtKB-SubCell"/>
</dbReference>
<keyword evidence="10 15" id="KW-1133">Transmembrane helix</keyword>
<keyword evidence="7" id="KW-0863">Zinc-finger</keyword>
<dbReference type="InterPro" id="IPR002208">
    <property type="entry name" value="SecY/SEC61-alpha"/>
</dbReference>
<dbReference type="Pfam" id="PF10559">
    <property type="entry name" value="Plug_translocon"/>
    <property type="match status" value="1"/>
</dbReference>
<keyword evidence="4" id="KW-0813">Transport</keyword>
<evidence type="ECO:0000256" key="15">
    <source>
        <dbReference type="SAM" id="Phobius"/>
    </source>
</evidence>
<dbReference type="SUPFAM" id="SSF103491">
    <property type="entry name" value="Preprotein translocase SecY subunit"/>
    <property type="match status" value="2"/>
</dbReference>
<dbReference type="InterPro" id="IPR030659">
    <property type="entry name" value="SecY_CS"/>
</dbReference>
<dbReference type="InterPro" id="IPR003656">
    <property type="entry name" value="Znf_BED"/>
</dbReference>
<evidence type="ECO:0000313" key="18">
    <source>
        <dbReference type="EMBL" id="KAK3026494.1"/>
    </source>
</evidence>
<accession>A0AA88WHS1</accession>
<feature type="compositionally biased region" description="Polar residues" evidence="14">
    <location>
        <begin position="568"/>
        <end position="582"/>
    </location>
</feature>
<evidence type="ECO:0008006" key="20">
    <source>
        <dbReference type="Google" id="ProtNLM"/>
    </source>
</evidence>
<feature type="transmembrane region" description="Helical" evidence="15">
    <location>
        <begin position="148"/>
        <end position="168"/>
    </location>
</feature>
<comment type="similarity">
    <text evidence="3 13">Belongs to the SecY/SEC61-alpha family.</text>
</comment>
<keyword evidence="5 15" id="KW-0812">Transmembrane</keyword>
<dbReference type="Proteomes" id="UP001188597">
    <property type="component" value="Unassembled WGS sequence"/>
</dbReference>
<keyword evidence="9" id="KW-0653">Protein transport</keyword>
<dbReference type="SUPFAM" id="SSF53098">
    <property type="entry name" value="Ribonuclease H-like"/>
    <property type="match status" value="1"/>
</dbReference>
<name>A0AA88WHS1_9ASTE</name>
<dbReference type="GO" id="GO:0003677">
    <property type="term" value="F:DNA binding"/>
    <property type="evidence" value="ECO:0007669"/>
    <property type="project" value="InterPro"/>
</dbReference>
<comment type="caution">
    <text evidence="18">The sequence shown here is derived from an EMBL/GenBank/DDBJ whole genome shotgun (WGS) entry which is preliminary data.</text>
</comment>
<feature type="compositionally biased region" description="Acidic residues" evidence="14">
    <location>
        <begin position="606"/>
        <end position="616"/>
    </location>
</feature>
<evidence type="ECO:0000256" key="14">
    <source>
        <dbReference type="SAM" id="MobiDB-lite"/>
    </source>
</evidence>
<evidence type="ECO:0000256" key="11">
    <source>
        <dbReference type="ARBA" id="ARBA00023010"/>
    </source>
</evidence>
<dbReference type="InterPro" id="IPR036236">
    <property type="entry name" value="Znf_C2H2_sf"/>
</dbReference>
<dbReference type="GO" id="GO:0015031">
    <property type="term" value="P:protein transport"/>
    <property type="evidence" value="ECO:0007669"/>
    <property type="project" value="UniProtKB-KW"/>
</dbReference>
<dbReference type="Gene3D" id="1.10.3370.10">
    <property type="entry name" value="SecY subunit domain"/>
    <property type="match status" value="2"/>
</dbReference>
<gene>
    <name evidence="18" type="ORF">RJ639_041791</name>
</gene>
<evidence type="ECO:0000256" key="2">
    <source>
        <dbReference type="ARBA" id="ARBA00004454"/>
    </source>
</evidence>
<dbReference type="InterPro" id="IPR023201">
    <property type="entry name" value="SecY_dom_sf"/>
</dbReference>
<dbReference type="SUPFAM" id="SSF57667">
    <property type="entry name" value="beta-beta-alpha zinc fingers"/>
    <property type="match status" value="1"/>
</dbReference>
<evidence type="ECO:0000256" key="8">
    <source>
        <dbReference type="ARBA" id="ARBA00022833"/>
    </source>
</evidence>
<evidence type="ECO:0000256" key="9">
    <source>
        <dbReference type="ARBA" id="ARBA00022927"/>
    </source>
</evidence>
<evidence type="ECO:0000256" key="12">
    <source>
        <dbReference type="ARBA" id="ARBA00023136"/>
    </source>
</evidence>
<comment type="subcellular location">
    <subcellularLocation>
        <location evidence="1">Endomembrane system</location>
        <topology evidence="1">Multi-pass membrane protein</topology>
    </subcellularLocation>
    <subcellularLocation>
        <location evidence="2">Plastid</location>
        <location evidence="2">Chloroplast thylakoid membrane</location>
        <topology evidence="2">Multi-pass membrane protein</topology>
    </subcellularLocation>
</comment>
<evidence type="ECO:0000256" key="7">
    <source>
        <dbReference type="ARBA" id="ARBA00022771"/>
    </source>
</evidence>
<evidence type="ECO:0000256" key="4">
    <source>
        <dbReference type="ARBA" id="ARBA00022448"/>
    </source>
</evidence>
<dbReference type="GO" id="GO:0008270">
    <property type="term" value="F:zinc ion binding"/>
    <property type="evidence" value="ECO:0007669"/>
    <property type="project" value="UniProtKB-KW"/>
</dbReference>
<feature type="transmembrane region" description="Helical" evidence="15">
    <location>
        <begin position="282"/>
        <end position="303"/>
    </location>
</feature>